<feature type="non-terminal residue" evidence="1">
    <location>
        <position position="60"/>
    </location>
</feature>
<sequence length="60" mass="7120">MKFLVFKFLTALFYLIITSVSYSIELPDINNIIINKDNKSYKNVIFKDVNNQDINLDDFR</sequence>
<gene>
    <name evidence="1" type="ORF">METZ01_LOCUS376743</name>
</gene>
<protein>
    <submittedName>
        <fullName evidence="1">Uncharacterized protein</fullName>
    </submittedName>
</protein>
<dbReference type="EMBL" id="UINC01138135">
    <property type="protein sequence ID" value="SVD23889.1"/>
    <property type="molecule type" value="Genomic_DNA"/>
</dbReference>
<evidence type="ECO:0000313" key="1">
    <source>
        <dbReference type="EMBL" id="SVD23889.1"/>
    </source>
</evidence>
<dbReference type="AlphaFoldDB" id="A0A382TP77"/>
<name>A0A382TP77_9ZZZZ</name>
<proteinExistence type="predicted"/>
<accession>A0A382TP77</accession>
<reference evidence="1" key="1">
    <citation type="submission" date="2018-05" db="EMBL/GenBank/DDBJ databases">
        <authorList>
            <person name="Lanie J.A."/>
            <person name="Ng W.-L."/>
            <person name="Kazmierczak K.M."/>
            <person name="Andrzejewski T.M."/>
            <person name="Davidsen T.M."/>
            <person name="Wayne K.J."/>
            <person name="Tettelin H."/>
            <person name="Glass J.I."/>
            <person name="Rusch D."/>
            <person name="Podicherti R."/>
            <person name="Tsui H.-C.T."/>
            <person name="Winkler M.E."/>
        </authorList>
    </citation>
    <scope>NUCLEOTIDE SEQUENCE</scope>
</reference>
<organism evidence="1">
    <name type="scientific">marine metagenome</name>
    <dbReference type="NCBI Taxonomy" id="408172"/>
    <lineage>
        <taxon>unclassified sequences</taxon>
        <taxon>metagenomes</taxon>
        <taxon>ecological metagenomes</taxon>
    </lineage>
</organism>